<organism evidence="1 2">
    <name type="scientific">Persea americana</name>
    <name type="common">Avocado</name>
    <dbReference type="NCBI Taxonomy" id="3435"/>
    <lineage>
        <taxon>Eukaryota</taxon>
        <taxon>Viridiplantae</taxon>
        <taxon>Streptophyta</taxon>
        <taxon>Embryophyta</taxon>
        <taxon>Tracheophyta</taxon>
        <taxon>Spermatophyta</taxon>
        <taxon>Magnoliopsida</taxon>
        <taxon>Magnoliidae</taxon>
        <taxon>Laurales</taxon>
        <taxon>Lauraceae</taxon>
        <taxon>Persea</taxon>
    </lineage>
</organism>
<proteinExistence type="predicted"/>
<evidence type="ECO:0000313" key="1">
    <source>
        <dbReference type="EMBL" id="KAJ8644097.1"/>
    </source>
</evidence>
<name>A0ACC2ME98_PERAE</name>
<comment type="caution">
    <text evidence="1">The sequence shown here is derived from an EMBL/GenBank/DDBJ whole genome shotgun (WGS) entry which is preliminary data.</text>
</comment>
<sequence length="156" mass="17834">MSLGKVSLVFKRETLSKAHHSSLPLRTLSEVYPGTSFKLPSSAVIVQDVEWKRCGIGDAEEADAPPRRRPPELGTPRCSATLPKRDEQNTRDREMRLQVDIIPCNEEEAMIERRSPSVCRWNLGRFWGMKGFKMRIEVNSGLFGSKVHLTWPFWPP</sequence>
<dbReference type="Proteomes" id="UP001234297">
    <property type="component" value="Chromosome 2"/>
</dbReference>
<evidence type="ECO:0000313" key="2">
    <source>
        <dbReference type="Proteomes" id="UP001234297"/>
    </source>
</evidence>
<keyword evidence="2" id="KW-1185">Reference proteome</keyword>
<accession>A0ACC2ME98</accession>
<dbReference type="EMBL" id="CM056810">
    <property type="protein sequence ID" value="KAJ8644097.1"/>
    <property type="molecule type" value="Genomic_DNA"/>
</dbReference>
<reference evidence="1 2" key="1">
    <citation type="journal article" date="2022" name="Hortic Res">
        <title>A haplotype resolved chromosomal level avocado genome allows analysis of novel avocado genes.</title>
        <authorList>
            <person name="Nath O."/>
            <person name="Fletcher S.J."/>
            <person name="Hayward A."/>
            <person name="Shaw L.M."/>
            <person name="Masouleh A.K."/>
            <person name="Furtado A."/>
            <person name="Henry R.J."/>
            <person name="Mitter N."/>
        </authorList>
    </citation>
    <scope>NUCLEOTIDE SEQUENCE [LARGE SCALE GENOMIC DNA]</scope>
    <source>
        <strain evidence="2">cv. Hass</strain>
    </source>
</reference>
<gene>
    <name evidence="1" type="ORF">MRB53_005845</name>
</gene>
<protein>
    <submittedName>
        <fullName evidence="1">Uncharacterized protein</fullName>
    </submittedName>
</protein>